<reference evidence="1 2" key="1">
    <citation type="journal article" date="2021" name="Hortic Res">
        <title>High-quality reference genome and annotation aids understanding of berry development for evergreen blueberry (Vaccinium darrowii).</title>
        <authorList>
            <person name="Yu J."/>
            <person name="Hulse-Kemp A.M."/>
            <person name="Babiker E."/>
            <person name="Staton M."/>
        </authorList>
    </citation>
    <scope>NUCLEOTIDE SEQUENCE [LARGE SCALE GENOMIC DNA]</scope>
    <source>
        <strain evidence="2">cv. NJ 8807/NJ 8810</strain>
        <tissue evidence="1">Young leaf</tissue>
    </source>
</reference>
<evidence type="ECO:0000313" key="1">
    <source>
        <dbReference type="EMBL" id="KAH7855126.1"/>
    </source>
</evidence>
<dbReference type="EMBL" id="CM037161">
    <property type="protein sequence ID" value="KAH7855126.1"/>
    <property type="molecule type" value="Genomic_DNA"/>
</dbReference>
<accession>A0ACB7YNC8</accession>
<sequence length="1375" mass="155149">MCTPQGIIEKVGCLAFDEAVKAAIKAGKYVLDYTTNLEKLQAEMRSLEDRREIIERKVGEANHHGEEVENAVLHWRTGADKMKNDVQELMAQSSDTGNISCFTCSCPNIKRRYKLSKEAEEKKADVHKLTQDSHFDEISHPRPPPSELEFRSNKNYVNFDSRTPVFNDIIKALKDPSVNIVGIHGLGGVGKTTLAEQVSKEMRKDGTFKQVPLVAVSKDLNVKEIQSKLADRLDFTLDAAVGEKGRASQLWNKFTNGDNKYTNGDNKYLVILDDIWEEVDIKAIGIPVKDGKTGCKVLLTSRNEDLMSKMEVDRSFSIAELPMPEAWTLFKKLTGNSIDESRPEIYSLAYEVCKKCKGLPVAINALGAALKNKPGPVWKNALDKLERYMITNIDGIKPSVWASLQLSYDMLGSSDAKSCFLLCCLYPEDSEISIEDLMRQCVARRLLSQYPRTLDEARNAAHTVVYSLKSASLLSYGNDENFVRIHDVIRDVGISIASKEEAFLVDHGALKWPRNPINGPPYSAISFRPKKIERLPNELTCPQLHTLMFGNSSLSHLEVPDNFFSGMKQLLVLIVSRMHMGRLPSSLANLKGLGMLCLEHCELVDIAILGDLKTSLEVLSLRGSTIEALPQEIGQLTSLLLLDLRNCKKLNVIPQGVISNLISLEELYLPDAFDQWEATEDNRRDTSIQKVTLGELSLSLSTGQLTTLHIHIPNVMLLPKEGLKFENLKRFRISMGSNFERGEDFPGTRVLKYEGSSLKKEFIPLVDKAEALYLSGIKGLKNVLDDRGVGNEFLGLKCLKVESCDDDLEYLIGEPKSSVRSHGLHSLQSLTVLDIENCKLKYLFSPSSPRGLVNLEQLIVKQCKIMEAIVGFEGQKEENEVIFSKLKVLHLEDLPNLKCFYAENEKTRTTMGSSFARVQTLFNEKVIFPVLEELKIWKLDNIIEIWDILVFEEQGSFCQLMTVDVEGFNKLTHLFPSKMHPMVKNLKRLNVRGCETMEGVVGFEEELDEDGLRNEQVAFPALENITIWQVPMITGIWVQQPLSKLEKEVESFCKLKSIQVLECDQLEYVLPSYMLPQLHNLLELNISFCKELEVIVSNKLKEKEATNNDILVFPRLETLQLLNLDNLKCFCTGIDQLLFSHKVAFPALERLTIAEVPKIKEIWDKQPLPELEKKPKSFYKLMSIHVYKCDQLAYVFPSYMLPQLQNLEKLAIANCKEMEVIISNKLKEKEATNNDIIPLAKLKTVILQNLPNLKRLCAEMQLAFSNKDAFPVLEINIKELTIQHPWGLIILETSCIAPNLMFLVNGTSTKEVAIEESGTSGKDEDSNDHDKEGEDGEEDVKNADDNKGVGGENKDEDDQRKEEEEETEDHISNLD</sequence>
<protein>
    <submittedName>
        <fullName evidence="1">Uncharacterized protein</fullName>
    </submittedName>
</protein>
<organism evidence="1 2">
    <name type="scientific">Vaccinium darrowii</name>
    <dbReference type="NCBI Taxonomy" id="229202"/>
    <lineage>
        <taxon>Eukaryota</taxon>
        <taxon>Viridiplantae</taxon>
        <taxon>Streptophyta</taxon>
        <taxon>Embryophyta</taxon>
        <taxon>Tracheophyta</taxon>
        <taxon>Spermatophyta</taxon>
        <taxon>Magnoliopsida</taxon>
        <taxon>eudicotyledons</taxon>
        <taxon>Gunneridae</taxon>
        <taxon>Pentapetalae</taxon>
        <taxon>asterids</taxon>
        <taxon>Ericales</taxon>
        <taxon>Ericaceae</taxon>
        <taxon>Vaccinioideae</taxon>
        <taxon>Vaccinieae</taxon>
        <taxon>Vaccinium</taxon>
    </lineage>
</organism>
<evidence type="ECO:0000313" key="2">
    <source>
        <dbReference type="Proteomes" id="UP000828048"/>
    </source>
</evidence>
<comment type="caution">
    <text evidence="1">The sequence shown here is derived from an EMBL/GenBank/DDBJ whole genome shotgun (WGS) entry which is preliminary data.</text>
</comment>
<dbReference type="Proteomes" id="UP000828048">
    <property type="component" value="Chromosome 11"/>
</dbReference>
<proteinExistence type="predicted"/>
<keyword evidence="2" id="KW-1185">Reference proteome</keyword>
<gene>
    <name evidence="1" type="ORF">Vadar_021508</name>
</gene>
<name>A0ACB7YNC8_9ERIC</name>